<gene>
    <name evidence="8" type="primary">rssA_2</name>
    <name evidence="8" type="ORF">CA13_28270</name>
</gene>
<dbReference type="InterPro" id="IPR002641">
    <property type="entry name" value="PNPLA_dom"/>
</dbReference>
<organism evidence="8 9">
    <name type="scientific">Novipirellula herctigrandis</name>
    <dbReference type="NCBI Taxonomy" id="2527986"/>
    <lineage>
        <taxon>Bacteria</taxon>
        <taxon>Pseudomonadati</taxon>
        <taxon>Planctomycetota</taxon>
        <taxon>Planctomycetia</taxon>
        <taxon>Pirellulales</taxon>
        <taxon>Pirellulaceae</taxon>
        <taxon>Novipirellula</taxon>
    </lineage>
</organism>
<evidence type="ECO:0000256" key="4">
    <source>
        <dbReference type="ARBA" id="ARBA00023098"/>
    </source>
</evidence>
<evidence type="ECO:0000256" key="5">
    <source>
        <dbReference type="PROSITE-ProRule" id="PRU01161"/>
    </source>
</evidence>
<evidence type="ECO:0000313" key="9">
    <source>
        <dbReference type="Proteomes" id="UP000315010"/>
    </source>
</evidence>
<dbReference type="PROSITE" id="PS50042">
    <property type="entry name" value="CNMP_BINDING_3"/>
    <property type="match status" value="1"/>
</dbReference>
<proteinExistence type="inferred from homology"/>
<dbReference type="Gene3D" id="3.40.1090.10">
    <property type="entry name" value="Cytosolic phospholipase A2 catalytic domain"/>
    <property type="match status" value="2"/>
</dbReference>
<comment type="caution">
    <text evidence="5">Lacks conserved residue(s) required for the propagation of feature annotation.</text>
</comment>
<keyword evidence="3 5" id="KW-0442">Lipid degradation</keyword>
<dbReference type="GO" id="GO:0004622">
    <property type="term" value="F:phosphatidylcholine lysophospholipase activity"/>
    <property type="evidence" value="ECO:0007669"/>
    <property type="project" value="UniProtKB-ARBA"/>
</dbReference>
<dbReference type="Pfam" id="PF00027">
    <property type="entry name" value="cNMP_binding"/>
    <property type="match status" value="1"/>
</dbReference>
<dbReference type="InterPro" id="IPR014710">
    <property type="entry name" value="RmlC-like_jellyroll"/>
</dbReference>
<keyword evidence="2 5" id="KW-0378">Hydrolase</keyword>
<dbReference type="Pfam" id="PF01734">
    <property type="entry name" value="Patatin"/>
    <property type="match status" value="1"/>
</dbReference>
<dbReference type="PANTHER" id="PTHR14226:SF29">
    <property type="entry name" value="NEUROPATHY TARGET ESTERASE SWS"/>
    <property type="match status" value="1"/>
</dbReference>
<evidence type="ECO:0000259" key="6">
    <source>
        <dbReference type="PROSITE" id="PS50042"/>
    </source>
</evidence>
<keyword evidence="9" id="KW-1185">Reference proteome</keyword>
<evidence type="ECO:0000259" key="7">
    <source>
        <dbReference type="PROSITE" id="PS51635"/>
    </source>
</evidence>
<dbReference type="CDD" id="cd00038">
    <property type="entry name" value="CAP_ED"/>
    <property type="match status" value="1"/>
</dbReference>
<sequence length="615" mass="66814">MNENSSPLALLQLHLSTRGLSEDAIASIAKECEVVRCAESEVLLQPNQPIDALYLVCTGQLVGTIAMPGGVEKSVSFATRDDQIGILAILQESDGLQAKVTADQPSILLRVPREAAVRLLEEHPLWTRNLMRILGPQMRNTLIGARNRQRKRLVSFIHMSPKTCAMTIPLVEQLTSFGEQVGLISDRQETLALETTRSLNSVGSDGKFMPTHEFQKIVGGWSDVERIVFDCQYQSAADRLFDLIVACGTVYFVCDSKSTENVISVLREFLKQSPTLVEKICVIRVLNRDEQVAPLAPGLSDVCTKDFKYHWDGCNQESIVCTQYAGQRRILHHLRGVSVGLALGGGAARGMAHLGVLQVMDEAGISIDCLTGTSAGALTGIPFAAGYTADFLVNAFATDLQPGWPYTWLPYGDSIYVLAKYRFGGWDPMLRVYLNDWKLEQLPLQFASVTVDLISAAPVVRTTGDATTAVLESINLPGIARPICADGKALVDGGVLDNLPADIAINLGANFVIASDVSAKICFEFGGMNSDTPTEKMKRPSGTASLIRMRTVQDRSIRAIGGSHADITIEPDISTVQLTDFKIAGETAKLGRTAAEEVLPQLKSVLHEMDPQLFP</sequence>
<dbReference type="AlphaFoldDB" id="A0A5C5Z2F1"/>
<evidence type="ECO:0000256" key="2">
    <source>
        <dbReference type="ARBA" id="ARBA00022801"/>
    </source>
</evidence>
<dbReference type="InterPro" id="IPR050301">
    <property type="entry name" value="NTE"/>
</dbReference>
<feature type="domain" description="PNPLA" evidence="7">
    <location>
        <begin position="341"/>
        <end position="505"/>
    </location>
</feature>
<accession>A0A5C5Z2F1</accession>
<dbReference type="OrthoDB" id="9770965at2"/>
<comment type="caution">
    <text evidence="8">The sequence shown here is derived from an EMBL/GenBank/DDBJ whole genome shotgun (WGS) entry which is preliminary data.</text>
</comment>
<dbReference type="RefSeq" id="WP_146397281.1">
    <property type="nucleotide sequence ID" value="NZ_SJPJ01000001.1"/>
</dbReference>
<keyword evidence="4 5" id="KW-0443">Lipid metabolism</keyword>
<feature type="active site" description="Proton acceptor" evidence="5">
    <location>
        <position position="492"/>
    </location>
</feature>
<dbReference type="SMART" id="SM00100">
    <property type="entry name" value="cNMP"/>
    <property type="match status" value="1"/>
</dbReference>
<dbReference type="GO" id="GO:0016042">
    <property type="term" value="P:lipid catabolic process"/>
    <property type="evidence" value="ECO:0007669"/>
    <property type="project" value="UniProtKB-UniRule"/>
</dbReference>
<protein>
    <submittedName>
        <fullName evidence="8">NTE family protein RssA</fullName>
    </submittedName>
</protein>
<comment type="similarity">
    <text evidence="1">Belongs to the NTE family.</text>
</comment>
<evidence type="ECO:0000313" key="8">
    <source>
        <dbReference type="EMBL" id="TWT81375.1"/>
    </source>
</evidence>
<evidence type="ECO:0000256" key="1">
    <source>
        <dbReference type="ARBA" id="ARBA00006636"/>
    </source>
</evidence>
<dbReference type="PANTHER" id="PTHR14226">
    <property type="entry name" value="NEUROPATHY TARGET ESTERASE/SWISS CHEESE D.MELANOGASTER"/>
    <property type="match status" value="1"/>
</dbReference>
<dbReference type="InterPro" id="IPR018490">
    <property type="entry name" value="cNMP-bd_dom_sf"/>
</dbReference>
<reference evidence="8 9" key="1">
    <citation type="submission" date="2019-02" db="EMBL/GenBank/DDBJ databases">
        <title>Deep-cultivation of Planctomycetes and their phenomic and genomic characterization uncovers novel biology.</title>
        <authorList>
            <person name="Wiegand S."/>
            <person name="Jogler M."/>
            <person name="Boedeker C."/>
            <person name="Pinto D."/>
            <person name="Vollmers J."/>
            <person name="Rivas-Marin E."/>
            <person name="Kohn T."/>
            <person name="Peeters S.H."/>
            <person name="Heuer A."/>
            <person name="Rast P."/>
            <person name="Oberbeckmann S."/>
            <person name="Bunk B."/>
            <person name="Jeske O."/>
            <person name="Meyerdierks A."/>
            <person name="Storesund J.E."/>
            <person name="Kallscheuer N."/>
            <person name="Luecker S."/>
            <person name="Lage O.M."/>
            <person name="Pohl T."/>
            <person name="Merkel B.J."/>
            <person name="Hornburger P."/>
            <person name="Mueller R.-W."/>
            <person name="Bruemmer F."/>
            <person name="Labrenz M."/>
            <person name="Spormann A.M."/>
            <person name="Op Den Camp H."/>
            <person name="Overmann J."/>
            <person name="Amann R."/>
            <person name="Jetten M.S.M."/>
            <person name="Mascher T."/>
            <person name="Medema M.H."/>
            <person name="Devos D.P."/>
            <person name="Kaster A.-K."/>
            <person name="Ovreas L."/>
            <person name="Rohde M."/>
            <person name="Galperin M.Y."/>
            <person name="Jogler C."/>
        </authorList>
    </citation>
    <scope>NUCLEOTIDE SEQUENCE [LARGE SCALE GENOMIC DNA]</scope>
    <source>
        <strain evidence="8 9">CA13</strain>
    </source>
</reference>
<dbReference type="Gene3D" id="2.60.120.10">
    <property type="entry name" value="Jelly Rolls"/>
    <property type="match status" value="1"/>
</dbReference>
<dbReference type="SUPFAM" id="SSF51206">
    <property type="entry name" value="cAMP-binding domain-like"/>
    <property type="match status" value="1"/>
</dbReference>
<name>A0A5C5Z2F1_9BACT</name>
<feature type="domain" description="Cyclic nucleotide-binding" evidence="6">
    <location>
        <begin position="16"/>
        <end position="120"/>
    </location>
</feature>
<dbReference type="InterPro" id="IPR016035">
    <property type="entry name" value="Acyl_Trfase/lysoPLipase"/>
</dbReference>
<dbReference type="SUPFAM" id="SSF52151">
    <property type="entry name" value="FabD/lysophospholipase-like"/>
    <property type="match status" value="1"/>
</dbReference>
<dbReference type="Proteomes" id="UP000315010">
    <property type="component" value="Unassembled WGS sequence"/>
</dbReference>
<evidence type="ECO:0000256" key="3">
    <source>
        <dbReference type="ARBA" id="ARBA00022963"/>
    </source>
</evidence>
<dbReference type="EMBL" id="SJPJ01000001">
    <property type="protein sequence ID" value="TWT81375.1"/>
    <property type="molecule type" value="Genomic_DNA"/>
</dbReference>
<dbReference type="InterPro" id="IPR000595">
    <property type="entry name" value="cNMP-bd_dom"/>
</dbReference>
<feature type="active site" description="Nucleophile" evidence="5">
    <location>
        <position position="374"/>
    </location>
</feature>
<feature type="short sequence motif" description="DGA/G" evidence="5">
    <location>
        <begin position="492"/>
        <end position="494"/>
    </location>
</feature>
<dbReference type="PROSITE" id="PS51635">
    <property type="entry name" value="PNPLA"/>
    <property type="match status" value="1"/>
</dbReference>
<feature type="short sequence motif" description="GXSXG" evidence="5">
    <location>
        <begin position="372"/>
        <end position="376"/>
    </location>
</feature>